<proteinExistence type="predicted"/>
<comment type="caution">
    <text evidence="1">The sequence shown here is derived from an EMBL/GenBank/DDBJ whole genome shotgun (WGS) entry which is preliminary data.</text>
</comment>
<dbReference type="EMBL" id="VSRR010014337">
    <property type="protein sequence ID" value="MPC56900.1"/>
    <property type="molecule type" value="Genomic_DNA"/>
</dbReference>
<sequence length="65" mass="7429">MSFNTLKKKVIDSEYHVLLTTPLDAAHSRQPQGMRVSPLHSRIRLITPSSGKFERVSMHLLRVLC</sequence>
<evidence type="ECO:0000313" key="2">
    <source>
        <dbReference type="Proteomes" id="UP000324222"/>
    </source>
</evidence>
<protein>
    <submittedName>
        <fullName evidence="1">Uncharacterized protein</fullName>
    </submittedName>
</protein>
<dbReference type="AlphaFoldDB" id="A0A5B7G9F7"/>
<gene>
    <name evidence="1" type="ORF">E2C01_050866</name>
</gene>
<organism evidence="1 2">
    <name type="scientific">Portunus trituberculatus</name>
    <name type="common">Swimming crab</name>
    <name type="synonym">Neptunus trituberculatus</name>
    <dbReference type="NCBI Taxonomy" id="210409"/>
    <lineage>
        <taxon>Eukaryota</taxon>
        <taxon>Metazoa</taxon>
        <taxon>Ecdysozoa</taxon>
        <taxon>Arthropoda</taxon>
        <taxon>Crustacea</taxon>
        <taxon>Multicrustacea</taxon>
        <taxon>Malacostraca</taxon>
        <taxon>Eumalacostraca</taxon>
        <taxon>Eucarida</taxon>
        <taxon>Decapoda</taxon>
        <taxon>Pleocyemata</taxon>
        <taxon>Brachyura</taxon>
        <taxon>Eubrachyura</taxon>
        <taxon>Portunoidea</taxon>
        <taxon>Portunidae</taxon>
        <taxon>Portuninae</taxon>
        <taxon>Portunus</taxon>
    </lineage>
</organism>
<reference evidence="1 2" key="1">
    <citation type="submission" date="2019-05" db="EMBL/GenBank/DDBJ databases">
        <title>Another draft genome of Portunus trituberculatus and its Hox gene families provides insights of decapod evolution.</title>
        <authorList>
            <person name="Jeong J.-H."/>
            <person name="Song I."/>
            <person name="Kim S."/>
            <person name="Choi T."/>
            <person name="Kim D."/>
            <person name="Ryu S."/>
            <person name="Kim W."/>
        </authorList>
    </citation>
    <scope>NUCLEOTIDE SEQUENCE [LARGE SCALE GENOMIC DNA]</scope>
    <source>
        <tissue evidence="1">Muscle</tissue>
    </source>
</reference>
<dbReference type="Proteomes" id="UP000324222">
    <property type="component" value="Unassembled WGS sequence"/>
</dbReference>
<accession>A0A5B7G9F7</accession>
<evidence type="ECO:0000313" key="1">
    <source>
        <dbReference type="EMBL" id="MPC56900.1"/>
    </source>
</evidence>
<keyword evidence="2" id="KW-1185">Reference proteome</keyword>
<name>A0A5B7G9F7_PORTR</name>